<dbReference type="KEGG" id="marq:MARGE09_P1090"/>
<reference evidence="2 3" key="1">
    <citation type="journal article" date="2022" name="IScience">
        <title>An ultrasensitive nanofiber-based assay for enzymatic hydrolysis and deep-sea microbial degradation of cellulose.</title>
        <authorList>
            <person name="Tsudome M."/>
            <person name="Tachioka M."/>
            <person name="Miyazaki M."/>
            <person name="Uchimura K."/>
            <person name="Tsuda M."/>
            <person name="Takaki Y."/>
            <person name="Deguchi S."/>
        </authorList>
    </citation>
    <scope>NUCLEOTIDE SEQUENCE [LARGE SCALE GENOMIC DNA]</scope>
    <source>
        <strain evidence="2 3">GE09</strain>
    </source>
</reference>
<keyword evidence="3" id="KW-1185">Reference proteome</keyword>
<name>A0AAN1WG35_9GAMM</name>
<dbReference type="PROSITE" id="PS51724">
    <property type="entry name" value="SPOR"/>
    <property type="match status" value="1"/>
</dbReference>
<feature type="domain" description="SPOR" evidence="1">
    <location>
        <begin position="986"/>
        <end position="1065"/>
    </location>
</feature>
<dbReference type="PANTHER" id="PTHR38687">
    <property type="entry name" value="CELL DIVISION PROTEIN DEDD-RELATED"/>
    <property type="match status" value="1"/>
</dbReference>
<dbReference type="GO" id="GO:0032506">
    <property type="term" value="P:cytokinetic process"/>
    <property type="evidence" value="ECO:0007669"/>
    <property type="project" value="TreeGrafter"/>
</dbReference>
<protein>
    <recommendedName>
        <fullName evidence="1">SPOR domain-containing protein</fullName>
    </recommendedName>
</protein>
<accession>A0AAN1WG35</accession>
<dbReference type="InterPro" id="IPR052521">
    <property type="entry name" value="Cell_div_SPOR-domain"/>
</dbReference>
<dbReference type="EMBL" id="AP023086">
    <property type="protein sequence ID" value="BCD96890.1"/>
    <property type="molecule type" value="Genomic_DNA"/>
</dbReference>
<dbReference type="AlphaFoldDB" id="A0AAN1WG35"/>
<dbReference type="GO" id="GO:0032153">
    <property type="term" value="C:cell division site"/>
    <property type="evidence" value="ECO:0007669"/>
    <property type="project" value="TreeGrafter"/>
</dbReference>
<dbReference type="GO" id="GO:0042834">
    <property type="term" value="F:peptidoglycan binding"/>
    <property type="evidence" value="ECO:0007669"/>
    <property type="project" value="InterPro"/>
</dbReference>
<evidence type="ECO:0000313" key="3">
    <source>
        <dbReference type="Proteomes" id="UP001320119"/>
    </source>
</evidence>
<dbReference type="Gene3D" id="3.30.70.1070">
    <property type="entry name" value="Sporulation related repeat"/>
    <property type="match status" value="1"/>
</dbReference>
<gene>
    <name evidence="2" type="ORF">MARGE09_P1090</name>
</gene>
<dbReference type="Pfam" id="PF05036">
    <property type="entry name" value="SPOR"/>
    <property type="match status" value="1"/>
</dbReference>
<organism evidence="2 3">
    <name type="scientific">Marinagarivorans cellulosilyticus</name>
    <dbReference type="NCBI Taxonomy" id="2721545"/>
    <lineage>
        <taxon>Bacteria</taxon>
        <taxon>Pseudomonadati</taxon>
        <taxon>Pseudomonadota</taxon>
        <taxon>Gammaproteobacteria</taxon>
        <taxon>Cellvibrionales</taxon>
        <taxon>Cellvibrionaceae</taxon>
        <taxon>Marinagarivorans</taxon>
    </lineage>
</organism>
<dbReference type="InterPro" id="IPR007730">
    <property type="entry name" value="SPOR-like_dom"/>
</dbReference>
<dbReference type="RefSeq" id="WP_236986372.1">
    <property type="nucleotide sequence ID" value="NZ_AP023086.1"/>
</dbReference>
<evidence type="ECO:0000259" key="1">
    <source>
        <dbReference type="PROSITE" id="PS51724"/>
    </source>
</evidence>
<dbReference type="InterPro" id="IPR036680">
    <property type="entry name" value="SPOR-like_sf"/>
</dbReference>
<dbReference type="SUPFAM" id="SSF110997">
    <property type="entry name" value="Sporulation related repeat"/>
    <property type="match status" value="1"/>
</dbReference>
<proteinExistence type="predicted"/>
<dbReference type="Proteomes" id="UP001320119">
    <property type="component" value="Chromosome"/>
</dbReference>
<dbReference type="PANTHER" id="PTHR38687:SF1">
    <property type="entry name" value="CELL DIVISION PROTEIN DEDD"/>
    <property type="match status" value="1"/>
</dbReference>
<sequence length="1065" mass="119047">MLKALSSVVVIFWLSLVCCSVAYANLFTEDDLAILDISYKRQLIGNGLDVYLTDDSYYIPLIDFIMAMELDIVADDSKAEGVQANGDKFILEFIEQGWRVVEGDNEAVIFSEGDGVVLKYDDLIYVDKNYITTWFGVAMQLDFSESLLSIDFIKRLPVQDRLERRNQKVSEQNYMERPQQPLWNQPYAFMEVPSLDVRASYSVTRNDDVRIKDFRNLIYSGRTIGDLLGMSTETFFTGNRDDGLVGGSIRMDRFDNSREMLGVLGLSQISIGDVNSPNTGLSGSAYGRGILIGNDMVSGGKSRDVRDIEGDFYPGWEVELYLNNTLVGYLIIDDTGHYKFSDLVLFEGVNEFTLKFYGPHGEREEQQRKIVVGDDPENEHPFRYSVSLSQPGKSILNIDDRDVGSNDDYRASFFGRFKVTDRMDFNFSLEEARIKPTEKEVEIPENTYDDIDVKRYYSAGMQMYFGGINLGVNGSIEEHVRTTGGLSVSGTFYGTAIYGQLQNYSYADNYEANEGEDRIFKAYSLALNKRFNALSIVMNGAHEEYEFSTRDNLDLGLSTRFGWLNWNNTLNYINEKNIASQNNDVVNNKLVTGATFFSASYRLADFRLGGVYSVEPEAEFTNANISTAFRLTDRLNLDLSASHALFNDETFYRVGMNWITDSFRVTPSFTYNDRGRWQGFVQLSTSLGKRSGRLGNYYKAASNPAITRGAVRARLYEDKNADGVYQTGEPLLSGGELSAVQSRRKGRSNRAGVAWLELMPSWDRTDIVVNTNSINEGYMAMGREPFSVVPRPGRITELDIPFLRVGEIDGNVEIIDGENVFPGLGIYIELVDSNGVVADMVRSDSGSYFNFAQVPPGSYKLQVKDYVLIDVIPKTIVIDGTGNYEDGVRILVEQKEFKDETVLPLDDIPLSNSGLSDSTETASIITPPAFTGIDTPVVEQTVEASLPVMPIFDVPTVNKPAEVEVVDEPVVDEPVVAVAPKPELPSDNYVFWGVQAGSFSQEQSALKLVEKIRAEGFSAQIKQVDLPQGRFHRVFASGFIDEASAKDAKDSLDQAFGTKSIVKKM</sequence>
<evidence type="ECO:0000313" key="2">
    <source>
        <dbReference type="EMBL" id="BCD96890.1"/>
    </source>
</evidence>
<dbReference type="GO" id="GO:0030428">
    <property type="term" value="C:cell septum"/>
    <property type="evidence" value="ECO:0007669"/>
    <property type="project" value="TreeGrafter"/>
</dbReference>